<evidence type="ECO:0000256" key="3">
    <source>
        <dbReference type="ARBA" id="ARBA00022777"/>
    </source>
</evidence>
<protein>
    <submittedName>
        <fullName evidence="5">Glycerate kinase</fullName>
    </submittedName>
</protein>
<dbReference type="Proteomes" id="UP000292855">
    <property type="component" value="Unassembled WGS sequence"/>
</dbReference>
<name>A0A4Q6XKB5_9SPHI</name>
<dbReference type="NCBIfam" id="TIGR00045">
    <property type="entry name" value="glycerate kinase"/>
    <property type="match status" value="1"/>
</dbReference>
<dbReference type="Gene3D" id="3.40.50.10350">
    <property type="entry name" value="Glycerate kinase, domain 1"/>
    <property type="match status" value="1"/>
</dbReference>
<comment type="similarity">
    <text evidence="1 4">Belongs to the glycerate kinase type-1 family.</text>
</comment>
<dbReference type="PANTHER" id="PTHR21599:SF0">
    <property type="entry name" value="GLYCERATE KINASE"/>
    <property type="match status" value="1"/>
</dbReference>
<dbReference type="RefSeq" id="WP_130142229.1">
    <property type="nucleotide sequence ID" value="NZ_SGIT01000002.1"/>
</dbReference>
<evidence type="ECO:0000313" key="6">
    <source>
        <dbReference type="Proteomes" id="UP000292855"/>
    </source>
</evidence>
<accession>A0A4Q6XKB5</accession>
<dbReference type="InterPro" id="IPR036129">
    <property type="entry name" value="Glycerate_kinase_sf"/>
</dbReference>
<dbReference type="AlphaFoldDB" id="A0A4Q6XKB5"/>
<dbReference type="PIRSF" id="PIRSF006078">
    <property type="entry name" value="GlxK"/>
    <property type="match status" value="1"/>
</dbReference>
<proteinExistence type="inferred from homology"/>
<evidence type="ECO:0000256" key="1">
    <source>
        <dbReference type="ARBA" id="ARBA00006284"/>
    </source>
</evidence>
<dbReference type="InterPro" id="IPR018197">
    <property type="entry name" value="Glycerate_kinase_RE-like"/>
</dbReference>
<reference evidence="5 6" key="1">
    <citation type="submission" date="2019-02" db="EMBL/GenBank/DDBJ databases">
        <authorList>
            <person name="Li Y."/>
        </authorList>
    </citation>
    <scope>NUCLEOTIDE SEQUENCE [LARGE SCALE GENOMIC DNA]</scope>
    <source>
        <strain evidence="5 6">30C10-4-7</strain>
    </source>
</reference>
<dbReference type="Gene3D" id="3.90.1510.10">
    <property type="entry name" value="Glycerate kinase, domain 2"/>
    <property type="match status" value="1"/>
</dbReference>
<dbReference type="GO" id="GO:0008887">
    <property type="term" value="F:glycerate kinase activity"/>
    <property type="evidence" value="ECO:0007669"/>
    <property type="project" value="UniProtKB-UniRule"/>
</dbReference>
<sequence length="382" mass="40583">MLHLLIAPNAFKHNLDARKVAEALHEGFSQSRLDCRVTLFPIGDGGDGTCKLLHEKLAGKLVTITVMGPLGTRVEASYSLVDGGKTAIIEMANASGIRLIKTEERNPLHASSKGTGELILHALDHHKVDQIILGMGGSATVDGGCGMLHTLGVRFFDKNGKELDPIPEQLQSLERIDTSGLDKSILKIDIKILCDVENRLLGEEGAAHVFGPQKGASREQVKVLDNFLYQLSDIVLKETGKNMAEVVSGGTAGGAAAGMYALANAQLVNGIAYFLQKTGFEEVIKTADWIITGEGSLDEQTLSGKGPAGVALLAKQYGIPIAGIAGKVPLEPSSALLDMFDVLLPISHEAMPLAKALANTEQNLRRTAKALGNILACRNKKN</sequence>
<dbReference type="OrthoDB" id="9774290at2"/>
<dbReference type="SUPFAM" id="SSF110738">
    <property type="entry name" value="Glycerate kinase I"/>
    <property type="match status" value="1"/>
</dbReference>
<dbReference type="InterPro" id="IPR004381">
    <property type="entry name" value="Glycerate_kinase"/>
</dbReference>
<evidence type="ECO:0000256" key="4">
    <source>
        <dbReference type="PIRNR" id="PIRNR006078"/>
    </source>
</evidence>
<gene>
    <name evidence="5" type="ORF">EWE74_14500</name>
</gene>
<evidence type="ECO:0000313" key="5">
    <source>
        <dbReference type="EMBL" id="RZF60313.1"/>
    </source>
</evidence>
<dbReference type="Pfam" id="PF02595">
    <property type="entry name" value="Gly_kinase"/>
    <property type="match status" value="1"/>
</dbReference>
<organism evidence="5 6">
    <name type="scientific">Sphingobacterium corticibacterium</name>
    <dbReference type="NCBI Taxonomy" id="2484746"/>
    <lineage>
        <taxon>Bacteria</taxon>
        <taxon>Pseudomonadati</taxon>
        <taxon>Bacteroidota</taxon>
        <taxon>Sphingobacteriia</taxon>
        <taxon>Sphingobacteriales</taxon>
        <taxon>Sphingobacteriaceae</taxon>
        <taxon>Sphingobacterium</taxon>
    </lineage>
</organism>
<comment type="caution">
    <text evidence="5">The sequence shown here is derived from an EMBL/GenBank/DDBJ whole genome shotgun (WGS) entry which is preliminary data.</text>
</comment>
<keyword evidence="6" id="KW-1185">Reference proteome</keyword>
<dbReference type="PANTHER" id="PTHR21599">
    <property type="entry name" value="GLYCERATE KINASE"/>
    <property type="match status" value="1"/>
</dbReference>
<keyword evidence="2 4" id="KW-0808">Transferase</keyword>
<dbReference type="GO" id="GO:0031388">
    <property type="term" value="P:organic acid phosphorylation"/>
    <property type="evidence" value="ECO:0007669"/>
    <property type="project" value="UniProtKB-UniRule"/>
</dbReference>
<dbReference type="InterPro" id="IPR018193">
    <property type="entry name" value="Glyc_kinase_flavodox-like_fold"/>
</dbReference>
<keyword evidence="3 4" id="KW-0418">Kinase</keyword>
<dbReference type="EMBL" id="SGIT01000002">
    <property type="protein sequence ID" value="RZF60313.1"/>
    <property type="molecule type" value="Genomic_DNA"/>
</dbReference>
<evidence type="ECO:0000256" key="2">
    <source>
        <dbReference type="ARBA" id="ARBA00022679"/>
    </source>
</evidence>